<proteinExistence type="predicted"/>
<name>A0ABD0BUU3_ENTCL</name>
<evidence type="ECO:0000313" key="1">
    <source>
        <dbReference type="EMBL" id="GJJ83878.1"/>
    </source>
</evidence>
<gene>
    <name evidence="1" type="ORF">TUM16652_25770</name>
</gene>
<accession>A0ABD0BUU3</accession>
<dbReference type="Proteomes" id="UP001050241">
    <property type="component" value="Unassembled WGS sequence"/>
</dbReference>
<dbReference type="AlphaFoldDB" id="A0ABD0BUU3"/>
<organism evidence="1 2">
    <name type="scientific">Enterobacter cloacae</name>
    <dbReference type="NCBI Taxonomy" id="550"/>
    <lineage>
        <taxon>Bacteria</taxon>
        <taxon>Pseudomonadati</taxon>
        <taxon>Pseudomonadota</taxon>
        <taxon>Gammaproteobacteria</taxon>
        <taxon>Enterobacterales</taxon>
        <taxon>Enterobacteriaceae</taxon>
        <taxon>Enterobacter</taxon>
        <taxon>Enterobacter cloacae complex</taxon>
    </lineage>
</organism>
<reference evidence="1" key="1">
    <citation type="submission" date="2021-11" db="EMBL/GenBank/DDBJ databases">
        <title>WGS analysis for carbapenemase-producing Enterobacterales outbreak in a University Hospital, Japan.</title>
        <authorList>
            <person name="Tukada M."/>
            <person name="Miyazaki T."/>
            <person name="Aoki K."/>
            <person name="Yoshizawa S."/>
            <person name="Ishii Y."/>
            <person name="Tateda K."/>
        </authorList>
    </citation>
    <scope>NUCLEOTIDE SEQUENCE</scope>
    <source>
        <strain evidence="1">TUM16652</strain>
    </source>
</reference>
<sequence length="83" mass="9266">MRYCCQSCGICPVAKRFTSKEEVTENALGIMRLIIELPWLNENCKSQAKYAYKNVVSPTNLFDGTHFLPGGYCTGLGEKVKSL</sequence>
<protein>
    <submittedName>
        <fullName evidence="1">Uncharacterized protein</fullName>
    </submittedName>
</protein>
<comment type="caution">
    <text evidence="1">The sequence shown here is derived from an EMBL/GenBank/DDBJ whole genome shotgun (WGS) entry which is preliminary data.</text>
</comment>
<dbReference type="EMBL" id="BQFY01000015">
    <property type="protein sequence ID" value="GJJ83878.1"/>
    <property type="molecule type" value="Genomic_DNA"/>
</dbReference>
<evidence type="ECO:0000313" key="2">
    <source>
        <dbReference type="Proteomes" id="UP001050241"/>
    </source>
</evidence>